<proteinExistence type="predicted"/>
<dbReference type="STRING" id="102285.A0A0R3U052"/>
<dbReference type="Gene3D" id="3.60.20.10">
    <property type="entry name" value="Glutamine Phosphoribosylpyrophosphate, subunit 1, domain 1"/>
    <property type="match status" value="1"/>
</dbReference>
<gene>
    <name evidence="6" type="ORF">HNAJ_LOCUS13475</name>
</gene>
<dbReference type="PROSITE" id="PS51476">
    <property type="entry name" value="PROTEASOME_BETA_2"/>
    <property type="match status" value="1"/>
</dbReference>
<comment type="subcellular location">
    <subcellularLocation>
        <location evidence="1">Nucleus</location>
    </subcellularLocation>
</comment>
<evidence type="ECO:0000256" key="5">
    <source>
        <dbReference type="ARBA" id="ARBA00023242"/>
    </source>
</evidence>
<accession>A0A0R3U052</accession>
<evidence type="ECO:0000313" key="8">
    <source>
        <dbReference type="WBParaSite" id="HNAJ_0001350101-mRNA-1"/>
    </source>
</evidence>
<dbReference type="WBParaSite" id="HNAJ_0001350101-mRNA-1">
    <property type="protein sequence ID" value="HNAJ_0001350101-mRNA-1"/>
    <property type="gene ID" value="HNAJ_0001350101"/>
</dbReference>
<dbReference type="GO" id="GO:0005634">
    <property type="term" value="C:nucleus"/>
    <property type="evidence" value="ECO:0007669"/>
    <property type="project" value="UniProtKB-SubCell"/>
</dbReference>
<organism evidence="8">
    <name type="scientific">Rodentolepis nana</name>
    <name type="common">Dwarf tapeworm</name>
    <name type="synonym">Hymenolepis nana</name>
    <dbReference type="NCBI Taxonomy" id="102285"/>
    <lineage>
        <taxon>Eukaryota</taxon>
        <taxon>Metazoa</taxon>
        <taxon>Spiralia</taxon>
        <taxon>Lophotrochozoa</taxon>
        <taxon>Platyhelminthes</taxon>
        <taxon>Cestoda</taxon>
        <taxon>Eucestoda</taxon>
        <taxon>Cyclophyllidea</taxon>
        <taxon>Hymenolepididae</taxon>
        <taxon>Rodentolepis</taxon>
    </lineage>
</organism>
<evidence type="ECO:0000313" key="6">
    <source>
        <dbReference type="EMBL" id="VDO16055.1"/>
    </source>
</evidence>
<dbReference type="GO" id="GO:0005737">
    <property type="term" value="C:cytoplasm"/>
    <property type="evidence" value="ECO:0007669"/>
    <property type="project" value="TreeGrafter"/>
</dbReference>
<keyword evidence="7" id="KW-1185">Reference proteome</keyword>
<reference evidence="8" key="1">
    <citation type="submission" date="2017-02" db="UniProtKB">
        <authorList>
            <consortium name="WormBaseParasite"/>
        </authorList>
    </citation>
    <scope>IDENTIFICATION</scope>
</reference>
<keyword evidence="3" id="KW-0963">Cytoplasm</keyword>
<name>A0A0R3U052_RODNA</name>
<evidence type="ECO:0000256" key="2">
    <source>
        <dbReference type="ARBA" id="ARBA00016160"/>
    </source>
</evidence>
<dbReference type="PANTHER" id="PTHR32194:SF10">
    <property type="entry name" value="PROTEASOME SUBUNIT BETA TYPE-3"/>
    <property type="match status" value="1"/>
</dbReference>
<dbReference type="Proteomes" id="UP000278807">
    <property type="component" value="Unassembled WGS sequence"/>
</dbReference>
<dbReference type="AlphaFoldDB" id="A0A0R3U052"/>
<evidence type="ECO:0000256" key="4">
    <source>
        <dbReference type="ARBA" id="ARBA00022942"/>
    </source>
</evidence>
<dbReference type="PANTHER" id="PTHR32194">
    <property type="entry name" value="METALLOPROTEASE TLDD"/>
    <property type="match status" value="1"/>
</dbReference>
<dbReference type="GO" id="GO:0019774">
    <property type="term" value="C:proteasome core complex, beta-subunit complex"/>
    <property type="evidence" value="ECO:0007669"/>
    <property type="project" value="InterPro"/>
</dbReference>
<sequence>MKGKDCVAIATDMRFGVGYSTIAMNYSKIEQLGPHLFVGLPGLATDKETVSQRLLFRKNLYELRENRHVRPKTLLCMLSNLLYERRFAPYFVEPIVVGIDPVEHTPFVGGMDLVGSPVECEFVVAGSCTEQLYGMCETLMEKDMNSEQLFECISQCMLNATNRDCVAGWGTRVYLIEKDKVTISDLKSRMD</sequence>
<reference evidence="6 7" key="2">
    <citation type="submission" date="2018-11" db="EMBL/GenBank/DDBJ databases">
        <authorList>
            <consortium name="Pathogen Informatics"/>
        </authorList>
    </citation>
    <scope>NUCLEOTIDE SEQUENCE [LARGE SCALE GENOMIC DNA]</scope>
</reference>
<dbReference type="InterPro" id="IPR023333">
    <property type="entry name" value="Proteasome_suB-type"/>
</dbReference>
<dbReference type="CDD" id="cd03759">
    <property type="entry name" value="proteasome_beta_type_3"/>
    <property type="match status" value="1"/>
</dbReference>
<dbReference type="Pfam" id="PF00227">
    <property type="entry name" value="Proteasome"/>
    <property type="match status" value="1"/>
</dbReference>
<dbReference type="GO" id="GO:0043161">
    <property type="term" value="P:proteasome-mediated ubiquitin-dependent protein catabolic process"/>
    <property type="evidence" value="ECO:0007669"/>
    <property type="project" value="InterPro"/>
</dbReference>
<evidence type="ECO:0000313" key="7">
    <source>
        <dbReference type="Proteomes" id="UP000278807"/>
    </source>
</evidence>
<keyword evidence="4" id="KW-0647">Proteasome</keyword>
<dbReference type="InterPro" id="IPR001353">
    <property type="entry name" value="Proteasome_sua/b"/>
</dbReference>
<keyword evidence="5" id="KW-0539">Nucleus</keyword>
<dbReference type="EMBL" id="UZAE01015504">
    <property type="protein sequence ID" value="VDO16055.1"/>
    <property type="molecule type" value="Genomic_DNA"/>
</dbReference>
<dbReference type="OrthoDB" id="204949at2759"/>
<dbReference type="SUPFAM" id="SSF56235">
    <property type="entry name" value="N-terminal nucleophile aminohydrolases (Ntn hydrolases)"/>
    <property type="match status" value="1"/>
</dbReference>
<protein>
    <recommendedName>
        <fullName evidence="2">Proteasome subunit beta type-3</fullName>
    </recommendedName>
</protein>
<dbReference type="InterPro" id="IPR033811">
    <property type="entry name" value="Proteasome_beta_3"/>
</dbReference>
<dbReference type="InterPro" id="IPR029055">
    <property type="entry name" value="Ntn_hydrolases_N"/>
</dbReference>
<evidence type="ECO:0000256" key="1">
    <source>
        <dbReference type="ARBA" id="ARBA00004123"/>
    </source>
</evidence>
<evidence type="ECO:0000256" key="3">
    <source>
        <dbReference type="ARBA" id="ARBA00022490"/>
    </source>
</evidence>